<dbReference type="EMBL" id="CP076723">
    <property type="protein sequence ID" value="QWV95770.1"/>
    <property type="molecule type" value="Genomic_DNA"/>
</dbReference>
<evidence type="ECO:0000256" key="1">
    <source>
        <dbReference type="SAM" id="MobiDB-lite"/>
    </source>
</evidence>
<evidence type="ECO:0008006" key="4">
    <source>
        <dbReference type="Google" id="ProtNLM"/>
    </source>
</evidence>
<dbReference type="Proteomes" id="UP000683557">
    <property type="component" value="Chromosome"/>
</dbReference>
<dbReference type="InterPro" id="IPR019734">
    <property type="entry name" value="TPR_rpt"/>
</dbReference>
<evidence type="ECO:0000313" key="2">
    <source>
        <dbReference type="EMBL" id="QWV95770.1"/>
    </source>
</evidence>
<name>A0ABX8JBF3_9BACT</name>
<evidence type="ECO:0000313" key="3">
    <source>
        <dbReference type="Proteomes" id="UP000683557"/>
    </source>
</evidence>
<feature type="region of interest" description="Disordered" evidence="1">
    <location>
        <begin position="32"/>
        <end position="55"/>
    </location>
</feature>
<organism evidence="2 3">
    <name type="scientific">Geomonas oryzisoli</name>
    <dbReference type="NCBI Taxonomy" id="2847992"/>
    <lineage>
        <taxon>Bacteria</taxon>
        <taxon>Pseudomonadati</taxon>
        <taxon>Thermodesulfobacteriota</taxon>
        <taxon>Desulfuromonadia</taxon>
        <taxon>Geobacterales</taxon>
        <taxon>Geobacteraceae</taxon>
        <taxon>Geomonas</taxon>
    </lineage>
</organism>
<proteinExistence type="predicted"/>
<accession>A0ABX8JBF3</accession>
<reference evidence="2 3" key="1">
    <citation type="submission" date="2021-06" db="EMBL/GenBank/DDBJ databases">
        <title>Gemonas diversity in paddy soil.</title>
        <authorList>
            <person name="Liu G."/>
        </authorList>
    </citation>
    <scope>NUCLEOTIDE SEQUENCE [LARGE SCALE GENOMIC DNA]</scope>
    <source>
        <strain evidence="2 3">RG10</strain>
    </source>
</reference>
<gene>
    <name evidence="2" type="ORF">KP004_17275</name>
</gene>
<dbReference type="Pfam" id="PF13181">
    <property type="entry name" value="TPR_8"/>
    <property type="match status" value="2"/>
</dbReference>
<dbReference type="PROSITE" id="PS51257">
    <property type="entry name" value="PROKAR_LIPOPROTEIN"/>
    <property type="match status" value="1"/>
</dbReference>
<protein>
    <recommendedName>
        <fullName evidence="4">Tetratricopeptide repeat protein</fullName>
    </recommendedName>
</protein>
<sequence>MNDRPGFPLLFLLLLVLSGCVTGGHAKKVPDAVPPPVAETSQPQPSGPSVKRLGEGREGFVIREPVNLDRQARADFDKAIELLKVGEDQKGAELLEKVIAQAPALTAPRIDAAGAYSRLNRPEQAEQHLKAALEAIPGHPVAGNEYGLLLRKAGRFTEARAVYEKSLAAFPEYRPLERNLAILCDLYLKDLSCARAHYEAYSRATPDDKQVKLWIADLQGRSGQVAMHKESGPRQ</sequence>
<keyword evidence="3" id="KW-1185">Reference proteome</keyword>